<name>A0ABW6UU54_9ACTN</name>
<accession>A0ABW6UU54</accession>
<gene>
    <name evidence="2" type="ORF">ACFY1D_37160</name>
</gene>
<feature type="region of interest" description="Disordered" evidence="1">
    <location>
        <begin position="167"/>
        <end position="242"/>
    </location>
</feature>
<evidence type="ECO:0000256" key="1">
    <source>
        <dbReference type="SAM" id="MobiDB-lite"/>
    </source>
</evidence>
<proteinExistence type="predicted"/>
<dbReference type="Proteomes" id="UP001602058">
    <property type="component" value="Unassembled WGS sequence"/>
</dbReference>
<keyword evidence="3" id="KW-1185">Reference proteome</keyword>
<feature type="region of interest" description="Disordered" evidence="1">
    <location>
        <begin position="104"/>
        <end position="142"/>
    </location>
</feature>
<organism evidence="2 3">
    <name type="scientific">Streptomyces bluensis</name>
    <dbReference type="NCBI Taxonomy" id="33897"/>
    <lineage>
        <taxon>Bacteria</taxon>
        <taxon>Bacillati</taxon>
        <taxon>Actinomycetota</taxon>
        <taxon>Actinomycetes</taxon>
        <taxon>Kitasatosporales</taxon>
        <taxon>Streptomycetaceae</taxon>
        <taxon>Streptomyces</taxon>
    </lineage>
</organism>
<feature type="compositionally biased region" description="Pro residues" evidence="1">
    <location>
        <begin position="194"/>
        <end position="207"/>
    </location>
</feature>
<evidence type="ECO:0000313" key="2">
    <source>
        <dbReference type="EMBL" id="MFF4527003.1"/>
    </source>
</evidence>
<feature type="compositionally biased region" description="Pro residues" evidence="1">
    <location>
        <begin position="35"/>
        <end position="50"/>
    </location>
</feature>
<feature type="region of interest" description="Disordered" evidence="1">
    <location>
        <begin position="27"/>
        <end position="53"/>
    </location>
</feature>
<dbReference type="RefSeq" id="WP_387892489.1">
    <property type="nucleotide sequence ID" value="NZ_JBIAWJ010000031.1"/>
</dbReference>
<evidence type="ECO:0000313" key="3">
    <source>
        <dbReference type="Proteomes" id="UP001602058"/>
    </source>
</evidence>
<comment type="caution">
    <text evidence="2">The sequence shown here is derived from an EMBL/GenBank/DDBJ whole genome shotgun (WGS) entry which is preliminary data.</text>
</comment>
<dbReference type="EMBL" id="JBIAWJ010000031">
    <property type="protein sequence ID" value="MFF4527003.1"/>
    <property type="molecule type" value="Genomic_DNA"/>
</dbReference>
<protein>
    <submittedName>
        <fullName evidence="2">Uncharacterized protein</fullName>
    </submittedName>
</protein>
<reference evidence="2 3" key="1">
    <citation type="submission" date="2024-10" db="EMBL/GenBank/DDBJ databases">
        <title>The Natural Products Discovery Center: Release of the First 8490 Sequenced Strains for Exploring Actinobacteria Biosynthetic Diversity.</title>
        <authorList>
            <person name="Kalkreuter E."/>
            <person name="Kautsar S.A."/>
            <person name="Yang D."/>
            <person name="Bader C.D."/>
            <person name="Teijaro C.N."/>
            <person name="Fluegel L."/>
            <person name="Davis C.M."/>
            <person name="Simpson J.R."/>
            <person name="Lauterbach L."/>
            <person name="Steele A.D."/>
            <person name="Gui C."/>
            <person name="Meng S."/>
            <person name="Li G."/>
            <person name="Viehrig K."/>
            <person name="Ye F."/>
            <person name="Su P."/>
            <person name="Kiefer A.F."/>
            <person name="Nichols A."/>
            <person name="Cepeda A.J."/>
            <person name="Yan W."/>
            <person name="Fan B."/>
            <person name="Jiang Y."/>
            <person name="Adhikari A."/>
            <person name="Zheng C.-J."/>
            <person name="Schuster L."/>
            <person name="Cowan T.M."/>
            <person name="Smanski M.J."/>
            <person name="Chevrette M.G."/>
            <person name="De Carvalho L.P.S."/>
            <person name="Shen B."/>
        </authorList>
    </citation>
    <scope>NUCLEOTIDE SEQUENCE [LARGE SCALE GENOMIC DNA]</scope>
    <source>
        <strain evidence="2 3">NPDC001390</strain>
    </source>
</reference>
<feature type="compositionally biased region" description="Basic and acidic residues" evidence="1">
    <location>
        <begin position="224"/>
        <end position="233"/>
    </location>
</feature>
<sequence length="242" mass="25725">MRRPAHHAPASATAWEHPYRGLAGLAVFYNDGGDPPAPAPAPKPGPPPQPAATFTQEDLDRIAAKEKSQGARAGARQALEDFAAEHGFKNVEDAKEFIAAARKAQEDALSEQEKREKALADREAQLEQREKAATARERDANRRAVLVGLGATGDDLEDAVALLRVDDTADDQAVNEAAAKLKERRPELFGQPRPADPPTGQMPPAPGGAPAGGPPARQSPSAKPGDRGREMARMRGHNRNAA</sequence>